<dbReference type="EMBL" id="PSVT01000010">
    <property type="protein sequence ID" value="PPH77651.1"/>
    <property type="molecule type" value="Genomic_DNA"/>
</dbReference>
<dbReference type="GeneID" id="49821707"/>
<dbReference type="EMBL" id="PSUL01000044">
    <property type="protein sequence ID" value="PPF10381.1"/>
    <property type="molecule type" value="Genomic_DNA"/>
</dbReference>
<comment type="caution">
    <text evidence="1">The sequence shown here is derived from an EMBL/GenBank/DDBJ whole genome shotgun (WGS) entry which is preliminary data.</text>
</comment>
<organism evidence="1 3">
    <name type="scientific">Rathayibacter rathayi</name>
    <name type="common">Corynebacterium rathayi</name>
    <dbReference type="NCBI Taxonomy" id="33887"/>
    <lineage>
        <taxon>Bacteria</taxon>
        <taxon>Bacillati</taxon>
        <taxon>Actinomycetota</taxon>
        <taxon>Actinomycetes</taxon>
        <taxon>Micrococcales</taxon>
        <taxon>Microbacteriaceae</taxon>
        <taxon>Rathayibacter</taxon>
    </lineage>
</organism>
<accession>A0ABD6W5D4</accession>
<gene>
    <name evidence="1" type="ORF">C5C04_13360</name>
    <name evidence="2" type="ORF">C5C40_06550</name>
</gene>
<dbReference type="AlphaFoldDB" id="A0ABD6W5D4"/>
<sequence length="64" mass="6974">MVEQGAFVAFDIPYDCERLSFPLCVDVAGISDHELTAINGHLANKLDLWQRITSLTLIVAGDGL</sequence>
<name>A0ABD6W5D4_RATRA</name>
<evidence type="ECO:0000313" key="2">
    <source>
        <dbReference type="EMBL" id="PPH77651.1"/>
    </source>
</evidence>
<dbReference type="Proteomes" id="UP000239698">
    <property type="component" value="Unassembled WGS sequence"/>
</dbReference>
<dbReference type="KEGG" id="rry:C1O28_14605"/>
<evidence type="ECO:0000313" key="3">
    <source>
        <dbReference type="Proteomes" id="UP000237881"/>
    </source>
</evidence>
<keyword evidence="4" id="KW-1185">Reference proteome</keyword>
<evidence type="ECO:0000313" key="1">
    <source>
        <dbReference type="EMBL" id="PPF10381.1"/>
    </source>
</evidence>
<dbReference type="Proteomes" id="UP000237881">
    <property type="component" value="Unassembled WGS sequence"/>
</dbReference>
<protein>
    <submittedName>
        <fullName evidence="1">Uncharacterized protein</fullName>
    </submittedName>
</protein>
<proteinExistence type="predicted"/>
<reference evidence="3 4" key="1">
    <citation type="submission" date="2018-02" db="EMBL/GenBank/DDBJ databases">
        <title>Bacteriophage NCPPB3778 and a type I-E CRISPR drive the evolution of the US Biological Select Agent, Rathayibacter toxicus.</title>
        <authorList>
            <person name="Davis E.W.II."/>
            <person name="Tabima J.F."/>
            <person name="Weisberg A.J."/>
            <person name="Lopes L.D."/>
            <person name="Wiseman M.S."/>
            <person name="Wiseman M.S."/>
            <person name="Pupko T."/>
            <person name="Belcher M.S."/>
            <person name="Sechler A.J."/>
            <person name="Tancos M.A."/>
            <person name="Schroeder B.K."/>
            <person name="Murray T.D."/>
            <person name="Luster D.G."/>
            <person name="Schneider W.L."/>
            <person name="Rogers E."/>
            <person name="Andreote F.D."/>
            <person name="Grunwald N.J."/>
            <person name="Putnam M.L."/>
            <person name="Chang J.H."/>
        </authorList>
    </citation>
    <scope>NUCLEOTIDE SEQUENCE [LARGE SCALE GENOMIC DNA]</scope>
    <source>
        <strain evidence="2 4">AY1D6</strain>
        <strain evidence="1 3">AY1I9</strain>
    </source>
</reference>
<evidence type="ECO:0000313" key="4">
    <source>
        <dbReference type="Proteomes" id="UP000239698"/>
    </source>
</evidence>
<dbReference type="RefSeq" id="WP_097167786.1">
    <property type="nucleotide sequence ID" value="NZ_CP028129.1"/>
</dbReference>